<name>A0AAW1QA97_9CHLO</name>
<proteinExistence type="predicted"/>
<dbReference type="EMBL" id="JALJOS010000049">
    <property type="protein sequence ID" value="KAK9819190.1"/>
    <property type="molecule type" value="Genomic_DNA"/>
</dbReference>
<keyword evidence="3" id="KW-1185">Reference proteome</keyword>
<evidence type="ECO:0000313" key="2">
    <source>
        <dbReference type="EMBL" id="KAK9819190.1"/>
    </source>
</evidence>
<evidence type="ECO:0000256" key="1">
    <source>
        <dbReference type="SAM" id="MobiDB-lite"/>
    </source>
</evidence>
<dbReference type="Gene3D" id="3.40.50.300">
    <property type="entry name" value="P-loop containing nucleotide triphosphate hydrolases"/>
    <property type="match status" value="1"/>
</dbReference>
<reference evidence="2 3" key="1">
    <citation type="journal article" date="2024" name="Nat. Commun.">
        <title>Phylogenomics reveals the evolutionary origins of lichenization in chlorophyte algae.</title>
        <authorList>
            <person name="Puginier C."/>
            <person name="Libourel C."/>
            <person name="Otte J."/>
            <person name="Skaloud P."/>
            <person name="Haon M."/>
            <person name="Grisel S."/>
            <person name="Petersen M."/>
            <person name="Berrin J.G."/>
            <person name="Delaux P.M."/>
            <person name="Dal Grande F."/>
            <person name="Keller J."/>
        </authorList>
    </citation>
    <scope>NUCLEOTIDE SEQUENCE [LARGE SCALE GENOMIC DNA]</scope>
    <source>
        <strain evidence="2 3">SAG 2145</strain>
    </source>
</reference>
<feature type="region of interest" description="Disordered" evidence="1">
    <location>
        <begin position="64"/>
        <end position="136"/>
    </location>
</feature>
<gene>
    <name evidence="2" type="ORF">WJX74_000921</name>
</gene>
<dbReference type="InterPro" id="IPR027417">
    <property type="entry name" value="P-loop_NTPase"/>
</dbReference>
<evidence type="ECO:0008006" key="4">
    <source>
        <dbReference type="Google" id="ProtNLM"/>
    </source>
</evidence>
<dbReference type="Proteomes" id="UP001438707">
    <property type="component" value="Unassembled WGS sequence"/>
</dbReference>
<evidence type="ECO:0000313" key="3">
    <source>
        <dbReference type="Proteomes" id="UP001438707"/>
    </source>
</evidence>
<accession>A0AAW1QA97</accession>
<sequence length="136" mass="14926">MRRINLGLTQAQTSLIAVGNAKALKGDAHWGSLVQHCLLTNRFWCPTKPLAPYIKKAVTGIVKPLKPPPSVKQWQPEAEPDVYSDDEAYSDTERMPEGQHPGVGNAARQAACYPPPSQTAQEVSSRPNRKQGRQAQ</sequence>
<organism evidence="2 3">
    <name type="scientific">Apatococcus lobatus</name>
    <dbReference type="NCBI Taxonomy" id="904363"/>
    <lineage>
        <taxon>Eukaryota</taxon>
        <taxon>Viridiplantae</taxon>
        <taxon>Chlorophyta</taxon>
        <taxon>core chlorophytes</taxon>
        <taxon>Trebouxiophyceae</taxon>
        <taxon>Chlorellales</taxon>
        <taxon>Chlorellaceae</taxon>
        <taxon>Apatococcus</taxon>
    </lineage>
</organism>
<feature type="compositionally biased region" description="Acidic residues" evidence="1">
    <location>
        <begin position="78"/>
        <end position="90"/>
    </location>
</feature>
<protein>
    <recommendedName>
        <fullName evidence="4">DNA2/NAM7 helicase-like C-terminal domain-containing protein</fullName>
    </recommendedName>
</protein>
<dbReference type="AlphaFoldDB" id="A0AAW1QA97"/>
<comment type="caution">
    <text evidence="2">The sequence shown here is derived from an EMBL/GenBank/DDBJ whole genome shotgun (WGS) entry which is preliminary data.</text>
</comment>
<feature type="compositionally biased region" description="Basic residues" evidence="1">
    <location>
        <begin position="127"/>
        <end position="136"/>
    </location>
</feature>